<dbReference type="PANTHER" id="PTHR10332:SF80">
    <property type="entry name" value="EQUILIBRATIVE NUCLEOSIDE TRANSPORTER 2, ISOFORM A"/>
    <property type="match status" value="1"/>
</dbReference>
<dbReference type="InterPro" id="IPR002259">
    <property type="entry name" value="Eqnu_transpt"/>
</dbReference>
<dbReference type="EMBL" id="KB309375">
    <property type="protein sequence ID" value="ELT94586.1"/>
    <property type="molecule type" value="Genomic_DNA"/>
</dbReference>
<keyword evidence="4 7" id="KW-0812">Transmembrane</keyword>
<dbReference type="FunCoup" id="R7TSX2">
    <property type="interactions" value="3"/>
</dbReference>
<dbReference type="PANTHER" id="PTHR10332">
    <property type="entry name" value="EQUILIBRATIVE NUCLEOSIDE TRANSPORTER"/>
    <property type="match status" value="1"/>
</dbReference>
<gene>
    <name evidence="8" type="ORF">CAPTEDRAFT_217091</name>
</gene>
<feature type="transmembrane region" description="Helical" evidence="7">
    <location>
        <begin position="53"/>
        <end position="73"/>
    </location>
</feature>
<evidence type="ECO:0000256" key="1">
    <source>
        <dbReference type="ARBA" id="ARBA00004141"/>
    </source>
</evidence>
<dbReference type="SUPFAM" id="SSF103473">
    <property type="entry name" value="MFS general substrate transporter"/>
    <property type="match status" value="1"/>
</dbReference>
<protein>
    <recommendedName>
        <fullName evidence="11">Equilibrative nucleoside transporter 3</fullName>
    </recommendedName>
</protein>
<comment type="subcellular location">
    <subcellularLocation>
        <location evidence="1">Membrane</location>
        <topology evidence="1">Multi-pass membrane protein</topology>
    </subcellularLocation>
</comment>
<feature type="transmembrane region" description="Helical" evidence="7">
    <location>
        <begin position="229"/>
        <end position="253"/>
    </location>
</feature>
<feature type="transmembrane region" description="Helical" evidence="7">
    <location>
        <begin position="290"/>
        <end position="311"/>
    </location>
</feature>
<dbReference type="OMA" id="WVYWGIA"/>
<name>R7TSX2_CAPTE</name>
<evidence type="ECO:0000313" key="9">
    <source>
        <dbReference type="EnsemblMetazoa" id="CapteP217091"/>
    </source>
</evidence>
<keyword evidence="6 7" id="KW-0472">Membrane</keyword>
<reference evidence="8 10" key="2">
    <citation type="journal article" date="2013" name="Nature">
        <title>Insights into bilaterian evolution from three spiralian genomes.</title>
        <authorList>
            <person name="Simakov O."/>
            <person name="Marletaz F."/>
            <person name="Cho S.J."/>
            <person name="Edsinger-Gonzales E."/>
            <person name="Havlak P."/>
            <person name="Hellsten U."/>
            <person name="Kuo D.H."/>
            <person name="Larsson T."/>
            <person name="Lv J."/>
            <person name="Arendt D."/>
            <person name="Savage R."/>
            <person name="Osoegawa K."/>
            <person name="de Jong P."/>
            <person name="Grimwood J."/>
            <person name="Chapman J.A."/>
            <person name="Shapiro H."/>
            <person name="Aerts A."/>
            <person name="Otillar R.P."/>
            <person name="Terry A.Y."/>
            <person name="Boore J.L."/>
            <person name="Grigoriev I.V."/>
            <person name="Lindberg D.R."/>
            <person name="Seaver E.C."/>
            <person name="Weisblat D.A."/>
            <person name="Putnam N.H."/>
            <person name="Rokhsar D.S."/>
        </authorList>
    </citation>
    <scope>NUCLEOTIDE SEQUENCE</scope>
    <source>
        <strain evidence="8 10">I ESC-2004</strain>
    </source>
</reference>
<dbReference type="EMBL" id="AMQN01012217">
    <property type="status" value="NOT_ANNOTATED_CDS"/>
    <property type="molecule type" value="Genomic_DNA"/>
</dbReference>
<keyword evidence="3" id="KW-0813">Transport</keyword>
<proteinExistence type="inferred from homology"/>
<dbReference type="EnsemblMetazoa" id="CapteT217091">
    <property type="protein sequence ID" value="CapteP217091"/>
    <property type="gene ID" value="CapteG217091"/>
</dbReference>
<evidence type="ECO:0000256" key="2">
    <source>
        <dbReference type="ARBA" id="ARBA00007965"/>
    </source>
</evidence>
<evidence type="ECO:0000313" key="8">
    <source>
        <dbReference type="EMBL" id="ELT94586.1"/>
    </source>
</evidence>
<dbReference type="InterPro" id="IPR036259">
    <property type="entry name" value="MFS_trans_sf"/>
</dbReference>
<evidence type="ECO:0000256" key="7">
    <source>
        <dbReference type="SAM" id="Phobius"/>
    </source>
</evidence>
<keyword evidence="5 7" id="KW-1133">Transmembrane helix</keyword>
<dbReference type="AlphaFoldDB" id="R7TSX2"/>
<evidence type="ECO:0000256" key="6">
    <source>
        <dbReference type="ARBA" id="ARBA00023136"/>
    </source>
</evidence>
<comment type="similarity">
    <text evidence="2">Belongs to the SLC29A/ENT transporter (TC 2.A.57) family.</text>
</comment>
<dbReference type="GO" id="GO:0005337">
    <property type="term" value="F:nucleoside transmembrane transporter activity"/>
    <property type="evidence" value="ECO:0007669"/>
    <property type="project" value="InterPro"/>
</dbReference>
<feature type="transmembrane region" description="Helical" evidence="7">
    <location>
        <begin position="425"/>
        <end position="451"/>
    </location>
</feature>
<dbReference type="Pfam" id="PF01733">
    <property type="entry name" value="Nucleoside_tran"/>
    <property type="match status" value="1"/>
</dbReference>
<evidence type="ECO:0000313" key="10">
    <source>
        <dbReference type="Proteomes" id="UP000014760"/>
    </source>
</evidence>
<feature type="transmembrane region" description="Helical" evidence="7">
    <location>
        <begin position="354"/>
        <end position="371"/>
    </location>
</feature>
<evidence type="ECO:0008006" key="11">
    <source>
        <dbReference type="Google" id="ProtNLM"/>
    </source>
</evidence>
<organism evidence="8">
    <name type="scientific">Capitella teleta</name>
    <name type="common">Polychaete worm</name>
    <dbReference type="NCBI Taxonomy" id="283909"/>
    <lineage>
        <taxon>Eukaryota</taxon>
        <taxon>Metazoa</taxon>
        <taxon>Spiralia</taxon>
        <taxon>Lophotrochozoa</taxon>
        <taxon>Annelida</taxon>
        <taxon>Polychaeta</taxon>
        <taxon>Sedentaria</taxon>
        <taxon>Scolecida</taxon>
        <taxon>Capitellidae</taxon>
        <taxon>Capitella</taxon>
    </lineage>
</organism>
<dbReference type="PRINTS" id="PR01130">
    <property type="entry name" value="DERENTRNSPRT"/>
</dbReference>
<feature type="transmembrane region" description="Helical" evidence="7">
    <location>
        <begin position="131"/>
        <end position="150"/>
    </location>
</feature>
<reference evidence="9" key="3">
    <citation type="submission" date="2015-06" db="UniProtKB">
        <authorList>
            <consortium name="EnsemblMetazoa"/>
        </authorList>
    </citation>
    <scope>IDENTIFICATION</scope>
</reference>
<reference evidence="10" key="1">
    <citation type="submission" date="2012-12" db="EMBL/GenBank/DDBJ databases">
        <authorList>
            <person name="Hellsten U."/>
            <person name="Grimwood J."/>
            <person name="Chapman J.A."/>
            <person name="Shapiro H."/>
            <person name="Aerts A."/>
            <person name="Otillar R.P."/>
            <person name="Terry A.Y."/>
            <person name="Boore J.L."/>
            <person name="Simakov O."/>
            <person name="Marletaz F."/>
            <person name="Cho S.-J."/>
            <person name="Edsinger-Gonzales E."/>
            <person name="Havlak P."/>
            <person name="Kuo D.-H."/>
            <person name="Larsson T."/>
            <person name="Lv J."/>
            <person name="Arendt D."/>
            <person name="Savage R."/>
            <person name="Osoegawa K."/>
            <person name="de Jong P."/>
            <person name="Lindberg D.R."/>
            <person name="Seaver E.C."/>
            <person name="Weisblat D.A."/>
            <person name="Putnam N.H."/>
            <person name="Grigoriev I.V."/>
            <person name="Rokhsar D.S."/>
        </authorList>
    </citation>
    <scope>NUCLEOTIDE SEQUENCE</scope>
    <source>
        <strain evidence="10">I ESC-2004</strain>
    </source>
</reference>
<evidence type="ECO:0000256" key="4">
    <source>
        <dbReference type="ARBA" id="ARBA00022692"/>
    </source>
</evidence>
<keyword evidence="10" id="KW-1185">Reference proteome</keyword>
<sequence length="454" mass="51135">MSLRKTRQLIDKFVIEVSGEMGSSEEKKALFENGSSKAMEAVQDAAPLDKYNIVYMIMLVHGIGILMPWNMFITANDYFTNYKLNSSNPDAAIYQKYFLSYLGFTAQIPNVILNGVNLFCQVKGGSISKRIIWSIIVVVVMFILTVVLAMVDSSDWPAAFFFVTMASVVIINMANGIYQNSVYGTAAFLPMKYTNAVVLGSNISGTLTTILALISLISTPDTRTSAIYYFLAAIVVLLLAFDTYFALPLLPFYRFYKQRAKEEQEQSYHDRGGARPPYWEIFKKCWVHDLSVFFVFFVTLSSFPAIQASVVPISENFFISEKFFSVITCFLFFNLFAMLGNLTTEFIRKPGPRWLWIPVVLRALFLPFFLFSNYKPDIRSLPVLIQNDYVYCIASIFHGFSSGYLSSLCMMYAPTSVKPEHQGVAGMMAAFFLIIGIFGGVLFSFAMALIIENA</sequence>
<feature type="transmembrane region" description="Helical" evidence="7">
    <location>
        <begin position="391"/>
        <end position="413"/>
    </location>
</feature>
<dbReference type="PIRSF" id="PIRSF016379">
    <property type="entry name" value="ENT"/>
    <property type="match status" value="1"/>
</dbReference>
<evidence type="ECO:0000256" key="5">
    <source>
        <dbReference type="ARBA" id="ARBA00022989"/>
    </source>
</evidence>
<feature type="transmembrane region" description="Helical" evidence="7">
    <location>
        <begin position="98"/>
        <end position="119"/>
    </location>
</feature>
<dbReference type="Proteomes" id="UP000014760">
    <property type="component" value="Unassembled WGS sequence"/>
</dbReference>
<dbReference type="GO" id="GO:0005886">
    <property type="term" value="C:plasma membrane"/>
    <property type="evidence" value="ECO:0007669"/>
    <property type="project" value="TreeGrafter"/>
</dbReference>
<accession>R7TSX2</accession>
<evidence type="ECO:0000256" key="3">
    <source>
        <dbReference type="ARBA" id="ARBA00022448"/>
    </source>
</evidence>
<dbReference type="OrthoDB" id="1856718at2759"/>
<feature type="transmembrane region" description="Helical" evidence="7">
    <location>
        <begin position="196"/>
        <end position="217"/>
    </location>
</feature>
<feature type="transmembrane region" description="Helical" evidence="7">
    <location>
        <begin position="323"/>
        <end position="342"/>
    </location>
</feature>
<dbReference type="HOGENOM" id="CLU_021611_0_1_1"/>
<feature type="transmembrane region" description="Helical" evidence="7">
    <location>
        <begin position="156"/>
        <end position="175"/>
    </location>
</feature>